<protein>
    <submittedName>
        <fullName evidence="1">Uncharacterized protein</fullName>
    </submittedName>
</protein>
<dbReference type="Proteomes" id="UP001164712">
    <property type="component" value="Chromosome"/>
</dbReference>
<dbReference type="RefSeq" id="WP_269128169.1">
    <property type="nucleotide sequence ID" value="NZ_CP114058.1"/>
</dbReference>
<name>A0ABY7HRM6_9GAMM</name>
<evidence type="ECO:0000313" key="1">
    <source>
        <dbReference type="EMBL" id="WAT02054.1"/>
    </source>
</evidence>
<dbReference type="EMBL" id="CP114058">
    <property type="protein sequence ID" value="WAT02054.1"/>
    <property type="molecule type" value="Genomic_DNA"/>
</dbReference>
<sequence length="40" mass="4741">MLQRQDDSKLTWPVDSQRFLLGRKRNAGLQISREHQTFSP</sequence>
<gene>
    <name evidence="1" type="ORF">O1V66_05055</name>
</gene>
<reference evidence="1" key="1">
    <citation type="submission" date="2022-12" db="EMBL/GenBank/DDBJ databases">
        <title>Complete genome sequence of an Australian strain of Rouxiella badensis DAR84756 and resolution of the R. badensis DSM100043 and R. chamberiensis DSM28324 genomes.</title>
        <authorList>
            <person name="Paul S."/>
            <person name="Anderson P.J."/>
            <person name="Maynard G."/>
            <person name="Dyall-Smith M."/>
            <person name="Kudinha T."/>
        </authorList>
    </citation>
    <scope>NUCLEOTIDE SEQUENCE</scope>
    <source>
        <strain evidence="1">DSM 28324</strain>
    </source>
</reference>
<organism evidence="1 2">
    <name type="scientific">Rouxiella chamberiensis</name>
    <dbReference type="NCBI Taxonomy" id="1513468"/>
    <lineage>
        <taxon>Bacteria</taxon>
        <taxon>Pseudomonadati</taxon>
        <taxon>Pseudomonadota</taxon>
        <taxon>Gammaproteobacteria</taxon>
        <taxon>Enterobacterales</taxon>
        <taxon>Yersiniaceae</taxon>
        <taxon>Rouxiella</taxon>
    </lineage>
</organism>
<accession>A0ABY7HRM6</accession>
<evidence type="ECO:0000313" key="2">
    <source>
        <dbReference type="Proteomes" id="UP001164712"/>
    </source>
</evidence>
<proteinExistence type="predicted"/>
<keyword evidence="2" id="KW-1185">Reference proteome</keyword>